<feature type="coiled-coil region" evidence="1">
    <location>
        <begin position="167"/>
        <end position="223"/>
    </location>
</feature>
<dbReference type="AlphaFoldDB" id="A0A7X9NZW7"/>
<dbReference type="InterPro" id="IPR016032">
    <property type="entry name" value="Sig_transdc_resp-reg_C-effctor"/>
</dbReference>
<dbReference type="Pfam" id="PF00196">
    <property type="entry name" value="GerE"/>
    <property type="match status" value="1"/>
</dbReference>
<dbReference type="InterPro" id="IPR000792">
    <property type="entry name" value="Tscrpt_reg_LuxR_C"/>
</dbReference>
<accession>A0A7X9NZW7</accession>
<dbReference type="SUPFAM" id="SSF46894">
    <property type="entry name" value="C-terminal effector domain of the bipartite response regulators"/>
    <property type="match status" value="1"/>
</dbReference>
<feature type="transmembrane region" description="Helical" evidence="2">
    <location>
        <begin position="146"/>
        <end position="166"/>
    </location>
</feature>
<keyword evidence="5" id="KW-1185">Reference proteome</keyword>
<organism evidence="4 5">
    <name type="scientific">Flammeovirga aprica JL-4</name>
    <dbReference type="NCBI Taxonomy" id="694437"/>
    <lineage>
        <taxon>Bacteria</taxon>
        <taxon>Pseudomonadati</taxon>
        <taxon>Bacteroidota</taxon>
        <taxon>Cytophagia</taxon>
        <taxon>Cytophagales</taxon>
        <taxon>Flammeovirgaceae</taxon>
        <taxon>Flammeovirga</taxon>
    </lineage>
</organism>
<feature type="transmembrane region" description="Helical" evidence="2">
    <location>
        <begin position="111"/>
        <end position="126"/>
    </location>
</feature>
<keyword evidence="2" id="KW-0812">Transmembrane</keyword>
<feature type="transmembrane region" description="Helical" evidence="2">
    <location>
        <begin position="14"/>
        <end position="35"/>
    </location>
</feature>
<dbReference type="Gene3D" id="1.10.10.10">
    <property type="entry name" value="Winged helix-like DNA-binding domain superfamily/Winged helix DNA-binding domain"/>
    <property type="match status" value="1"/>
</dbReference>
<feature type="domain" description="HTH luxR-type" evidence="3">
    <location>
        <begin position="290"/>
        <end position="347"/>
    </location>
</feature>
<proteinExistence type="predicted"/>
<dbReference type="GO" id="GO:0003677">
    <property type="term" value="F:DNA binding"/>
    <property type="evidence" value="ECO:0007669"/>
    <property type="project" value="InterPro"/>
</dbReference>
<evidence type="ECO:0000256" key="2">
    <source>
        <dbReference type="SAM" id="Phobius"/>
    </source>
</evidence>
<sequence length="350" mass="40980">MIDILDEKHRIHKILYRLTHLAFATTLIYIPLYFFARNYTFIPVQIATASVIGLIFFFIKKQFYVLSGYMLSGVLTLSIGLASYVTPDVSSELLLIPVGVVLTAIFENKKHTVIMFLVVFLSYIFIEEHRLNWEGMVTYSDYFKDIIYHHNIATIFIVSFLIVFHFNRNMKRYVKALKQQNVALEEQQKQIEEQAQELLAEQEKNHELELEFKRKDIEKLNANNQLKVKLQTKAVQTLSDILKSEDIKKELKTVIRELKISNASQQKIQLMQENIDEVNTVFEDRLAGICPTLTKTEREICSFIKLNLSTKEIADIRNTTPNSIRVTKHRIRKKMNIEEEVELESFIQRL</sequence>
<name>A0A7X9NZW7_9BACT</name>
<dbReference type="GO" id="GO:0006355">
    <property type="term" value="P:regulation of DNA-templated transcription"/>
    <property type="evidence" value="ECO:0007669"/>
    <property type="project" value="InterPro"/>
</dbReference>
<dbReference type="SMART" id="SM00421">
    <property type="entry name" value="HTH_LUXR"/>
    <property type="match status" value="1"/>
</dbReference>
<keyword evidence="1" id="KW-0175">Coiled coil</keyword>
<keyword evidence="2" id="KW-0472">Membrane</keyword>
<reference evidence="4 5" key="1">
    <citation type="submission" date="2020-04" db="EMBL/GenBank/DDBJ databases">
        <title>Flammeovirga sp. SR4, a novel species isolated from seawater.</title>
        <authorList>
            <person name="Wang X."/>
        </authorList>
    </citation>
    <scope>NUCLEOTIDE SEQUENCE [LARGE SCALE GENOMIC DNA]</scope>
    <source>
        <strain evidence="4 5">ATCC 23126</strain>
    </source>
</reference>
<gene>
    <name evidence="4" type="ORF">HHU12_03145</name>
</gene>
<evidence type="ECO:0000256" key="1">
    <source>
        <dbReference type="SAM" id="Coils"/>
    </source>
</evidence>
<dbReference type="InterPro" id="IPR036388">
    <property type="entry name" value="WH-like_DNA-bd_sf"/>
</dbReference>
<comment type="caution">
    <text evidence="4">The sequence shown here is derived from an EMBL/GenBank/DDBJ whole genome shotgun (WGS) entry which is preliminary data.</text>
</comment>
<dbReference type="RefSeq" id="WP_169654922.1">
    <property type="nucleotide sequence ID" value="NZ_JABANE010000006.1"/>
</dbReference>
<evidence type="ECO:0000313" key="4">
    <source>
        <dbReference type="EMBL" id="NME66953.1"/>
    </source>
</evidence>
<protein>
    <recommendedName>
        <fullName evidence="3">HTH luxR-type domain-containing protein</fullName>
    </recommendedName>
</protein>
<evidence type="ECO:0000259" key="3">
    <source>
        <dbReference type="SMART" id="SM00421"/>
    </source>
</evidence>
<keyword evidence="2" id="KW-1133">Transmembrane helix</keyword>
<dbReference type="EMBL" id="JABANE010000006">
    <property type="protein sequence ID" value="NME66953.1"/>
    <property type="molecule type" value="Genomic_DNA"/>
</dbReference>
<feature type="transmembrane region" description="Helical" evidence="2">
    <location>
        <begin position="41"/>
        <end position="59"/>
    </location>
</feature>
<evidence type="ECO:0000313" key="5">
    <source>
        <dbReference type="Proteomes" id="UP000576082"/>
    </source>
</evidence>
<feature type="transmembrane region" description="Helical" evidence="2">
    <location>
        <begin position="89"/>
        <end position="106"/>
    </location>
</feature>
<feature type="transmembrane region" description="Helical" evidence="2">
    <location>
        <begin position="66"/>
        <end position="83"/>
    </location>
</feature>
<dbReference type="Proteomes" id="UP000576082">
    <property type="component" value="Unassembled WGS sequence"/>
</dbReference>